<dbReference type="SUPFAM" id="SSF88946">
    <property type="entry name" value="Sigma2 domain of RNA polymerase sigma factors"/>
    <property type="match status" value="1"/>
</dbReference>
<keyword evidence="3" id="KW-0731">Sigma factor</keyword>
<feature type="domain" description="RNA polymerase sigma-70 region 2" evidence="5">
    <location>
        <begin position="8"/>
        <end position="75"/>
    </location>
</feature>
<dbReference type="GO" id="GO:0006352">
    <property type="term" value="P:DNA-templated transcription initiation"/>
    <property type="evidence" value="ECO:0007669"/>
    <property type="project" value="InterPro"/>
</dbReference>
<dbReference type="InterPro" id="IPR014284">
    <property type="entry name" value="RNA_pol_sigma-70_dom"/>
</dbReference>
<dbReference type="InterPro" id="IPR013325">
    <property type="entry name" value="RNA_pol_sigma_r2"/>
</dbReference>
<dbReference type="OrthoDB" id="8536462at2"/>
<keyword evidence="8" id="KW-1185">Reference proteome</keyword>
<comment type="caution">
    <text evidence="7">The sequence shown here is derived from an EMBL/GenBank/DDBJ whole genome shotgun (WGS) entry which is preliminary data.</text>
</comment>
<dbReference type="Pfam" id="PF08281">
    <property type="entry name" value="Sigma70_r4_2"/>
    <property type="match status" value="1"/>
</dbReference>
<dbReference type="Gene3D" id="1.10.1740.10">
    <property type="match status" value="1"/>
</dbReference>
<keyword evidence="2" id="KW-0805">Transcription regulation</keyword>
<comment type="similarity">
    <text evidence="1">Belongs to the sigma-70 factor family. ECF subfamily.</text>
</comment>
<dbReference type="InterPro" id="IPR013324">
    <property type="entry name" value="RNA_pol_sigma_r3/r4-like"/>
</dbReference>
<gene>
    <name evidence="7" type="ORF">CAL29_26530</name>
</gene>
<protein>
    <submittedName>
        <fullName evidence="7">RNA polymerase subunit sigma</fullName>
    </submittedName>
</protein>
<reference evidence="8" key="1">
    <citation type="submission" date="2017-05" db="EMBL/GenBank/DDBJ databases">
        <title>Complete and WGS of Bordetella genogroups.</title>
        <authorList>
            <person name="Spilker T."/>
            <person name="Lipuma J."/>
        </authorList>
    </citation>
    <scope>NUCLEOTIDE SEQUENCE [LARGE SCALE GENOMIC DNA]</scope>
    <source>
        <strain evidence="8">AU16122</strain>
    </source>
</reference>
<evidence type="ECO:0000256" key="2">
    <source>
        <dbReference type="ARBA" id="ARBA00023015"/>
    </source>
</evidence>
<evidence type="ECO:0000259" key="6">
    <source>
        <dbReference type="Pfam" id="PF08281"/>
    </source>
</evidence>
<evidence type="ECO:0000256" key="3">
    <source>
        <dbReference type="ARBA" id="ARBA00023082"/>
    </source>
</evidence>
<keyword evidence="4" id="KW-0804">Transcription</keyword>
<dbReference type="NCBIfam" id="TIGR02937">
    <property type="entry name" value="sigma70-ECF"/>
    <property type="match status" value="1"/>
</dbReference>
<name>A0A261S692_9BORD</name>
<organism evidence="7 8">
    <name type="scientific">Bordetella genomosp. 10</name>
    <dbReference type="NCBI Taxonomy" id="1416804"/>
    <lineage>
        <taxon>Bacteria</taxon>
        <taxon>Pseudomonadati</taxon>
        <taxon>Pseudomonadota</taxon>
        <taxon>Betaproteobacteria</taxon>
        <taxon>Burkholderiales</taxon>
        <taxon>Alcaligenaceae</taxon>
        <taxon>Bordetella</taxon>
    </lineage>
</organism>
<dbReference type="InterPro" id="IPR013249">
    <property type="entry name" value="RNA_pol_sigma70_r4_t2"/>
</dbReference>
<proteinExistence type="inferred from homology"/>
<sequence>MQEEVRALYVDHHGWLFGWLRRRLGNAADAADLAHDAFVRLMAKSAPARFSSAGEARGYLRTTAQNLCINLWHRQEIERAWLETLAARPEASYPSAERQAMVLQALYEIGAMLRALPEKTGQAFVLTVACRMTDAEVAAELGVSDRTARRYVAQAMLECLKLRARHALSEPRQDGRG</sequence>
<dbReference type="Proteomes" id="UP000216020">
    <property type="component" value="Unassembled WGS sequence"/>
</dbReference>
<dbReference type="InterPro" id="IPR039425">
    <property type="entry name" value="RNA_pol_sigma-70-like"/>
</dbReference>
<dbReference type="SUPFAM" id="SSF88659">
    <property type="entry name" value="Sigma3 and sigma4 domains of RNA polymerase sigma factors"/>
    <property type="match status" value="1"/>
</dbReference>
<evidence type="ECO:0000313" key="7">
    <source>
        <dbReference type="EMBL" id="OZI32507.1"/>
    </source>
</evidence>
<dbReference type="Pfam" id="PF04542">
    <property type="entry name" value="Sigma70_r2"/>
    <property type="match status" value="1"/>
</dbReference>
<feature type="domain" description="RNA polymerase sigma factor 70 region 4 type 2" evidence="6">
    <location>
        <begin position="108"/>
        <end position="159"/>
    </location>
</feature>
<dbReference type="EMBL" id="NEVM01000005">
    <property type="protein sequence ID" value="OZI32507.1"/>
    <property type="molecule type" value="Genomic_DNA"/>
</dbReference>
<dbReference type="GO" id="GO:0016987">
    <property type="term" value="F:sigma factor activity"/>
    <property type="evidence" value="ECO:0007669"/>
    <property type="project" value="UniProtKB-KW"/>
</dbReference>
<dbReference type="InterPro" id="IPR036388">
    <property type="entry name" value="WH-like_DNA-bd_sf"/>
</dbReference>
<dbReference type="InterPro" id="IPR007627">
    <property type="entry name" value="RNA_pol_sigma70_r2"/>
</dbReference>
<evidence type="ECO:0000259" key="5">
    <source>
        <dbReference type="Pfam" id="PF04542"/>
    </source>
</evidence>
<accession>A0A261S692</accession>
<evidence type="ECO:0000256" key="4">
    <source>
        <dbReference type="ARBA" id="ARBA00023163"/>
    </source>
</evidence>
<dbReference type="AlphaFoldDB" id="A0A261S692"/>
<dbReference type="Gene3D" id="1.10.10.10">
    <property type="entry name" value="Winged helix-like DNA-binding domain superfamily/Winged helix DNA-binding domain"/>
    <property type="match status" value="1"/>
</dbReference>
<dbReference type="GO" id="GO:0003677">
    <property type="term" value="F:DNA binding"/>
    <property type="evidence" value="ECO:0007669"/>
    <property type="project" value="InterPro"/>
</dbReference>
<dbReference type="PANTHER" id="PTHR43133">
    <property type="entry name" value="RNA POLYMERASE ECF-TYPE SIGMA FACTO"/>
    <property type="match status" value="1"/>
</dbReference>
<evidence type="ECO:0000256" key="1">
    <source>
        <dbReference type="ARBA" id="ARBA00010641"/>
    </source>
</evidence>
<evidence type="ECO:0000313" key="8">
    <source>
        <dbReference type="Proteomes" id="UP000216020"/>
    </source>
</evidence>
<dbReference type="PANTHER" id="PTHR43133:SF63">
    <property type="entry name" value="RNA POLYMERASE SIGMA FACTOR FECI-RELATED"/>
    <property type="match status" value="1"/>
</dbReference>